<dbReference type="EMBL" id="JBICCN010000410">
    <property type="protein sequence ID" value="KAL3070353.1"/>
    <property type="molecule type" value="Genomic_DNA"/>
</dbReference>
<dbReference type="InterPro" id="IPR002138">
    <property type="entry name" value="Pept_C14_p10"/>
</dbReference>
<dbReference type="Pfam" id="PF00656">
    <property type="entry name" value="Peptidase_C14"/>
    <property type="match status" value="1"/>
</dbReference>
<dbReference type="InterPro" id="IPR029030">
    <property type="entry name" value="Caspase-like_dom_sf"/>
</dbReference>
<dbReference type="Gene3D" id="3.30.70.1470">
    <property type="entry name" value="Caspase-like"/>
    <property type="match status" value="1"/>
</dbReference>
<name>A0ABD2IB25_HETSC</name>
<keyword evidence="3" id="KW-1185">Reference proteome</keyword>
<gene>
    <name evidence="2" type="ORF">niasHS_015592</name>
</gene>
<evidence type="ECO:0000313" key="2">
    <source>
        <dbReference type="EMBL" id="KAL3070353.1"/>
    </source>
</evidence>
<sequence>MAADGVLPLVASVSPACGSLILEHPLLVVSVSPVWRSLKTNNDHPTVNTDFLIAHATVAHFVSWRHHFVQSLVEVLSKRACQEDILNMMTRVNDLVGKLGAGPPDHKCRRLW</sequence>
<evidence type="ECO:0000313" key="3">
    <source>
        <dbReference type="Proteomes" id="UP001620645"/>
    </source>
</evidence>
<proteinExistence type="predicted"/>
<dbReference type="Proteomes" id="UP001620645">
    <property type="component" value="Unassembled WGS sequence"/>
</dbReference>
<dbReference type="PROSITE" id="PS50207">
    <property type="entry name" value="CASPASE_P10"/>
    <property type="match status" value="1"/>
</dbReference>
<organism evidence="2 3">
    <name type="scientific">Heterodera schachtii</name>
    <name type="common">Sugarbeet cyst nematode worm</name>
    <name type="synonym">Tylenchus schachtii</name>
    <dbReference type="NCBI Taxonomy" id="97005"/>
    <lineage>
        <taxon>Eukaryota</taxon>
        <taxon>Metazoa</taxon>
        <taxon>Ecdysozoa</taxon>
        <taxon>Nematoda</taxon>
        <taxon>Chromadorea</taxon>
        <taxon>Rhabditida</taxon>
        <taxon>Tylenchina</taxon>
        <taxon>Tylenchomorpha</taxon>
        <taxon>Tylenchoidea</taxon>
        <taxon>Heteroderidae</taxon>
        <taxon>Heteroderinae</taxon>
        <taxon>Heterodera</taxon>
    </lineage>
</organism>
<evidence type="ECO:0000259" key="1">
    <source>
        <dbReference type="PROSITE" id="PS50207"/>
    </source>
</evidence>
<dbReference type="AlphaFoldDB" id="A0ABD2IB25"/>
<dbReference type="InterPro" id="IPR011600">
    <property type="entry name" value="Pept_C14_caspase"/>
</dbReference>
<accession>A0ABD2IB25</accession>
<reference evidence="2 3" key="1">
    <citation type="submission" date="2024-10" db="EMBL/GenBank/DDBJ databases">
        <authorList>
            <person name="Kim D."/>
        </authorList>
    </citation>
    <scope>NUCLEOTIDE SEQUENCE [LARGE SCALE GENOMIC DNA]</scope>
    <source>
        <strain evidence="2">Taebaek</strain>
    </source>
</reference>
<protein>
    <recommendedName>
        <fullName evidence="1">Caspase family p10 domain-containing protein</fullName>
    </recommendedName>
</protein>
<feature type="domain" description="Caspase family p10" evidence="1">
    <location>
        <begin position="47"/>
        <end position="112"/>
    </location>
</feature>
<dbReference type="SUPFAM" id="SSF52129">
    <property type="entry name" value="Caspase-like"/>
    <property type="match status" value="1"/>
</dbReference>
<comment type="caution">
    <text evidence="2">The sequence shown here is derived from an EMBL/GenBank/DDBJ whole genome shotgun (WGS) entry which is preliminary data.</text>
</comment>